<evidence type="ECO:0008006" key="4">
    <source>
        <dbReference type="Google" id="ProtNLM"/>
    </source>
</evidence>
<reference evidence="2 3" key="1">
    <citation type="submission" date="2014-04" db="EMBL/GenBank/DDBJ databases">
        <title>Evolutionary Origins and Diversification of the Mycorrhizal Mutualists.</title>
        <authorList>
            <consortium name="DOE Joint Genome Institute"/>
            <consortium name="Mycorrhizal Genomics Consortium"/>
            <person name="Kohler A."/>
            <person name="Kuo A."/>
            <person name="Nagy L.G."/>
            <person name="Floudas D."/>
            <person name="Copeland A."/>
            <person name="Barry K.W."/>
            <person name="Cichocki N."/>
            <person name="Veneault-Fourrey C."/>
            <person name="LaButti K."/>
            <person name="Lindquist E.A."/>
            <person name="Lipzen A."/>
            <person name="Lundell T."/>
            <person name="Morin E."/>
            <person name="Murat C."/>
            <person name="Riley R."/>
            <person name="Ohm R."/>
            <person name="Sun H."/>
            <person name="Tunlid A."/>
            <person name="Henrissat B."/>
            <person name="Grigoriev I.V."/>
            <person name="Hibbett D.S."/>
            <person name="Martin F."/>
        </authorList>
    </citation>
    <scope>NUCLEOTIDE SEQUENCE [LARGE SCALE GENOMIC DNA]</scope>
    <source>
        <strain evidence="2 3">FD-317 M1</strain>
    </source>
</reference>
<dbReference type="EMBL" id="KN834811">
    <property type="protein sequence ID" value="KIK54917.1"/>
    <property type="molecule type" value="Genomic_DNA"/>
</dbReference>
<sequence length="71" mass="7353">MYGFKAFIVVTLALALSITVSAEPIPQDPVYHCGGDEHLSCPPEYNACCGPIIDGVGGTCTILAPGDLCIL</sequence>
<gene>
    <name evidence="2" type="ORF">GYMLUDRAFT_48303</name>
</gene>
<dbReference type="OrthoDB" id="3026402at2759"/>
<protein>
    <recommendedName>
        <fullName evidence="4">Long chronological lifespan protein 2</fullName>
    </recommendedName>
</protein>
<evidence type="ECO:0000313" key="2">
    <source>
        <dbReference type="EMBL" id="KIK54917.1"/>
    </source>
</evidence>
<evidence type="ECO:0000256" key="1">
    <source>
        <dbReference type="SAM" id="SignalP"/>
    </source>
</evidence>
<dbReference type="Proteomes" id="UP000053593">
    <property type="component" value="Unassembled WGS sequence"/>
</dbReference>
<name>A0A0D0CA77_9AGAR</name>
<feature type="signal peptide" evidence="1">
    <location>
        <begin position="1"/>
        <end position="22"/>
    </location>
</feature>
<keyword evidence="1" id="KW-0732">Signal</keyword>
<dbReference type="AlphaFoldDB" id="A0A0D0CA77"/>
<proteinExistence type="predicted"/>
<feature type="chain" id="PRO_5002208245" description="Long chronological lifespan protein 2" evidence="1">
    <location>
        <begin position="23"/>
        <end position="71"/>
    </location>
</feature>
<dbReference type="HOGENOM" id="CLU_175717_0_0_1"/>
<accession>A0A0D0CA77</accession>
<evidence type="ECO:0000313" key="3">
    <source>
        <dbReference type="Proteomes" id="UP000053593"/>
    </source>
</evidence>
<keyword evidence="3" id="KW-1185">Reference proteome</keyword>
<organism evidence="2 3">
    <name type="scientific">Collybiopsis luxurians FD-317 M1</name>
    <dbReference type="NCBI Taxonomy" id="944289"/>
    <lineage>
        <taxon>Eukaryota</taxon>
        <taxon>Fungi</taxon>
        <taxon>Dikarya</taxon>
        <taxon>Basidiomycota</taxon>
        <taxon>Agaricomycotina</taxon>
        <taxon>Agaricomycetes</taxon>
        <taxon>Agaricomycetidae</taxon>
        <taxon>Agaricales</taxon>
        <taxon>Marasmiineae</taxon>
        <taxon>Omphalotaceae</taxon>
        <taxon>Collybiopsis</taxon>
        <taxon>Collybiopsis luxurians</taxon>
    </lineage>
</organism>